<name>A0A7C0Y1K0_THELI</name>
<gene>
    <name evidence="1" type="ORF">ENF72_01680</name>
</gene>
<dbReference type="AlphaFoldDB" id="A0A7C0Y1K0"/>
<dbReference type="EMBL" id="DQYG01000071">
    <property type="protein sequence ID" value="HDD31321.1"/>
    <property type="molecule type" value="Genomic_DNA"/>
</dbReference>
<reference evidence="1" key="1">
    <citation type="journal article" date="2020" name="mSystems">
        <title>Genome- and Community-Level Interaction Insights into Carbon Utilization and Element Cycling Functions of Hydrothermarchaeota in Hydrothermal Sediment.</title>
        <authorList>
            <person name="Zhou Z."/>
            <person name="Liu Y."/>
            <person name="Xu W."/>
            <person name="Pan J."/>
            <person name="Luo Z.H."/>
            <person name="Li M."/>
        </authorList>
    </citation>
    <scope>NUCLEOTIDE SEQUENCE [LARGE SCALE GENOMIC DNA]</scope>
    <source>
        <strain evidence="1">HyVt-151</strain>
    </source>
</reference>
<dbReference type="InterPro" id="IPR021583">
    <property type="entry name" value="DUF3213"/>
</dbReference>
<dbReference type="Proteomes" id="UP000886210">
    <property type="component" value="Unassembled WGS sequence"/>
</dbReference>
<dbReference type="Gene3D" id="3.30.70.1750">
    <property type="entry name" value="Uncharacterised protein PF11491, DUF3213"/>
    <property type="match status" value="1"/>
</dbReference>
<evidence type="ECO:0000313" key="1">
    <source>
        <dbReference type="EMBL" id="HDD31321.1"/>
    </source>
</evidence>
<proteinExistence type="predicted"/>
<sequence>MERIDFKFNKITPDEAREMQYKLSLDLAVYRVFINGYSKTGYVVFDETKLSKDKLLEMLKPFEPEVISERELTPEELIESSLSWKNRIAA</sequence>
<accession>A0A7C0Y1K0</accession>
<protein>
    <submittedName>
        <fullName evidence="1">DUF3213 domain-containing protein</fullName>
    </submittedName>
</protein>
<dbReference type="Pfam" id="PF11491">
    <property type="entry name" value="DUF3213"/>
    <property type="match status" value="1"/>
</dbReference>
<organism evidence="1">
    <name type="scientific">Thermococcus litoralis</name>
    <dbReference type="NCBI Taxonomy" id="2265"/>
    <lineage>
        <taxon>Archaea</taxon>
        <taxon>Methanobacteriati</taxon>
        <taxon>Methanobacteriota</taxon>
        <taxon>Thermococci</taxon>
        <taxon>Thermococcales</taxon>
        <taxon>Thermococcaceae</taxon>
        <taxon>Thermococcus</taxon>
    </lineage>
</organism>
<comment type="caution">
    <text evidence="1">The sequence shown here is derived from an EMBL/GenBank/DDBJ whole genome shotgun (WGS) entry which is preliminary data.</text>
</comment>